<evidence type="ECO:0000256" key="8">
    <source>
        <dbReference type="ARBA" id="ARBA00022563"/>
    </source>
</evidence>
<dbReference type="RefSeq" id="WP_322185547.1">
    <property type="nucleotide sequence ID" value="NZ_JAXLPB010000001.1"/>
</dbReference>
<keyword evidence="8 12" id="KW-0554">One-carbon metabolism</keyword>
<reference evidence="13 14" key="1">
    <citation type="submission" date="2023-12" db="EMBL/GenBank/DDBJ databases">
        <title>Description of Novel Strain Fulvimarina sp. 2208YS6-2-32 isolated from Uroteuthis (Photololigo) edulis.</title>
        <authorList>
            <person name="Park J.-S."/>
        </authorList>
    </citation>
    <scope>NUCLEOTIDE SEQUENCE [LARGE SCALE GENOMIC DNA]</scope>
    <source>
        <strain evidence="13 14">2208YS6-2-32</strain>
    </source>
</reference>
<keyword evidence="7 12" id="KW-0963">Cytoplasm</keyword>
<dbReference type="Pfam" id="PF02289">
    <property type="entry name" value="MCH"/>
    <property type="match status" value="1"/>
</dbReference>
<name>A0ABU5HZ76_9HYPH</name>
<dbReference type="CDD" id="cd00545">
    <property type="entry name" value="MCH"/>
    <property type="match status" value="1"/>
</dbReference>
<comment type="catalytic activity">
    <reaction evidence="11 12">
        <text>5,10-methenyl-5,6,7,8-tetrahydromethanopterin + H2O = N(5)-formyl-5,6,7,8-tetrahydromethanopterin + H(+)</text>
        <dbReference type="Rhea" id="RHEA:19053"/>
        <dbReference type="ChEBI" id="CHEBI:15377"/>
        <dbReference type="ChEBI" id="CHEBI:15378"/>
        <dbReference type="ChEBI" id="CHEBI:58018"/>
        <dbReference type="ChEBI" id="CHEBI:58337"/>
        <dbReference type="EC" id="3.5.4.27"/>
    </reaction>
</comment>
<comment type="pathway">
    <text evidence="3 12">One-carbon metabolism; formaldehyde degradation; formate from formaldehyde (H(4)MPT route): step 3/5.</text>
</comment>
<dbReference type="GO" id="GO:0018759">
    <property type="term" value="F:methenyltetrahydromethanopterin cyclohydrolase activity"/>
    <property type="evidence" value="ECO:0007669"/>
    <property type="project" value="UniProtKB-EC"/>
</dbReference>
<evidence type="ECO:0000256" key="7">
    <source>
        <dbReference type="ARBA" id="ARBA00022490"/>
    </source>
</evidence>
<evidence type="ECO:0000256" key="4">
    <source>
        <dbReference type="ARBA" id="ARBA00006902"/>
    </source>
</evidence>
<organism evidence="13 14">
    <name type="scientific">Fulvimarina uroteuthidis</name>
    <dbReference type="NCBI Taxonomy" id="3098149"/>
    <lineage>
        <taxon>Bacteria</taxon>
        <taxon>Pseudomonadati</taxon>
        <taxon>Pseudomonadota</taxon>
        <taxon>Alphaproteobacteria</taxon>
        <taxon>Hyphomicrobiales</taxon>
        <taxon>Aurantimonadaceae</taxon>
        <taxon>Fulvimarina</taxon>
    </lineage>
</organism>
<evidence type="ECO:0000256" key="11">
    <source>
        <dbReference type="ARBA" id="ARBA00048684"/>
    </source>
</evidence>
<proteinExistence type="inferred from homology"/>
<dbReference type="HAMAP" id="MF_00486">
    <property type="entry name" value="McH"/>
    <property type="match status" value="1"/>
</dbReference>
<keyword evidence="9 12" id="KW-0378">Hydrolase</keyword>
<comment type="function">
    <text evidence="1 12">Catalyzes the hydrolysis of methenyl-H(4)MPT(+) to 5-formyl-H(4)MPT.</text>
</comment>
<gene>
    <name evidence="12 13" type="primary">mch</name>
    <name evidence="13" type="ORF">U0C82_02915</name>
</gene>
<keyword evidence="14" id="KW-1185">Reference proteome</keyword>
<dbReference type="Proteomes" id="UP001294412">
    <property type="component" value="Unassembled WGS sequence"/>
</dbReference>
<comment type="similarity">
    <text evidence="4 12">Belongs to the MCH family.</text>
</comment>
<evidence type="ECO:0000256" key="1">
    <source>
        <dbReference type="ARBA" id="ARBA00004058"/>
    </source>
</evidence>
<dbReference type="Gene3D" id="3.10.340.11">
    <property type="entry name" value="Methenyltetrahydromethanopterin Cyclohydrolase, Chain A, domain 1"/>
    <property type="match status" value="1"/>
</dbReference>
<evidence type="ECO:0000256" key="2">
    <source>
        <dbReference type="ARBA" id="ARBA00004496"/>
    </source>
</evidence>
<dbReference type="InterPro" id="IPR003209">
    <property type="entry name" value="METHMP_CycHdrlase"/>
</dbReference>
<protein>
    <recommendedName>
        <fullName evidence="6 12">Methenyltetrahydromethanopterin cyclohydrolase</fullName>
        <ecNumber evidence="5 12">3.5.4.27</ecNumber>
    </recommendedName>
    <alternativeName>
        <fullName evidence="10 12">Methenyl-H4MPT cyclohydrolase</fullName>
    </alternativeName>
</protein>
<dbReference type="NCBIfam" id="TIGR03120">
    <property type="entry name" value="one_C_mch"/>
    <property type="match status" value="1"/>
</dbReference>
<evidence type="ECO:0000256" key="5">
    <source>
        <dbReference type="ARBA" id="ARBA00012765"/>
    </source>
</evidence>
<dbReference type="EMBL" id="JAXLPB010000001">
    <property type="protein sequence ID" value="MDY8108100.1"/>
    <property type="molecule type" value="Genomic_DNA"/>
</dbReference>
<evidence type="ECO:0000256" key="3">
    <source>
        <dbReference type="ARBA" id="ARBA00005087"/>
    </source>
</evidence>
<sequence length="324" mass="34359">MTSDRMMISVNEGVLPLIETLTNRADALRVKVTRGAAGETIIDAGAAVPGSFEAGRILTEICLGGLGNVRLDAGSYLDRWPFTLTVTTSQPVIACLGSQYAGWQMTYGEGDSAYFSMGSGPGRALAGKEDIFRDIGYADRSDNAVFVLETDTAPPEGLVRQIADACDVAPERLTFAIAPTTSLAGSIQIVGRVVEVALHKAHELKFDLSRIVEGIGTAPLAPPHPDFITAMGRTNDAVIYGGRIVLYVTGPAEDAKALAEKLPSATAADYGKPFAEIFKAYDGDFYKIDPMLFSPAEVQIVAIDSGETFRGGSIDPKLIDASFD</sequence>
<dbReference type="Gene3D" id="3.30.1030.10">
    <property type="entry name" value="Methenyltetrahydromethanopterin Cyclohydrolase, Chain A, domain 2"/>
    <property type="match status" value="1"/>
</dbReference>
<evidence type="ECO:0000256" key="9">
    <source>
        <dbReference type="ARBA" id="ARBA00022801"/>
    </source>
</evidence>
<evidence type="ECO:0000256" key="10">
    <source>
        <dbReference type="ARBA" id="ARBA00030468"/>
    </source>
</evidence>
<comment type="caution">
    <text evidence="13">The sequence shown here is derived from an EMBL/GenBank/DDBJ whole genome shotgun (WGS) entry which is preliminary data.</text>
</comment>
<evidence type="ECO:0000256" key="6">
    <source>
        <dbReference type="ARBA" id="ARBA00020597"/>
    </source>
</evidence>
<evidence type="ECO:0000256" key="12">
    <source>
        <dbReference type="HAMAP-Rule" id="MF_00486"/>
    </source>
</evidence>
<accession>A0ABU5HZ76</accession>
<evidence type="ECO:0000313" key="14">
    <source>
        <dbReference type="Proteomes" id="UP001294412"/>
    </source>
</evidence>
<comment type="subcellular location">
    <subcellularLocation>
        <location evidence="2 12">Cytoplasm</location>
    </subcellularLocation>
</comment>
<dbReference type="EC" id="3.5.4.27" evidence="5 12"/>
<evidence type="ECO:0000313" key="13">
    <source>
        <dbReference type="EMBL" id="MDY8108100.1"/>
    </source>
</evidence>
<dbReference type="SUPFAM" id="SSF56199">
    <property type="entry name" value="Methenyltetrahydromethanopterin cyclohydrolase"/>
    <property type="match status" value="1"/>
</dbReference>